<dbReference type="GO" id="GO:0005524">
    <property type="term" value="F:ATP binding"/>
    <property type="evidence" value="ECO:0007669"/>
    <property type="project" value="UniProtKB-KW"/>
</dbReference>
<evidence type="ECO:0000313" key="6">
    <source>
        <dbReference type="Proteomes" id="UP000193577"/>
    </source>
</evidence>
<dbReference type="AlphaFoldDB" id="A0AA91PBA8"/>
<proteinExistence type="predicted"/>
<reference evidence="5 6" key="1">
    <citation type="submission" date="2017-04" db="EMBL/GenBank/DDBJ databases">
        <title>The new phylogeny of genus Mycobacterium.</title>
        <authorList>
            <person name="Tortoli E."/>
            <person name="Trovato A."/>
            <person name="Cirillo D.M."/>
        </authorList>
    </citation>
    <scope>NUCLEOTIDE SEQUENCE [LARGE SCALE GENOMIC DNA]</scope>
    <source>
        <strain evidence="5 6">KCTC 19819</strain>
    </source>
</reference>
<accession>A0AA91PBA8</accession>
<dbReference type="Gene3D" id="3.40.50.300">
    <property type="entry name" value="P-loop containing nucleotide triphosphate hydrolases"/>
    <property type="match status" value="1"/>
</dbReference>
<sequence length="516" mass="58246">MGSQPIPPGDGAMKLSTDLIRQMDIGSLELRDGDNRLRLDDSPLSAYLAQRLRPRYRYAPGLGWLHYNGRVWRRVPDDRLTTEVQTQFTALFTEEAPHVDGDRRKQIAGLLANHRVRAVKGLLRGLLLEDDSRFDSRDHAHLLNTPNGVVDLRTGELSRHDPDLLLTKITKAAYRPGASHPDWDETLQALPDPEVRTWLQARLGQAITGLPPTDDVLPIWYGDGANGKSTVLAFRFALGSYAGDISERVLTARPSDHPTELTDLKGLRLAVLEELPEGPLSVRRLKAILGTDRMTARRISRDTMTWDPTHTPVVTTNYRPRVVEVDHGTWRRLALVSFPLRYRKPGQPLERDTDRHGSEGLRERIKHGTAQQEAVLAWLVAGAKRVYTETGEQQLPVLPTRVREDTDAWRNDVDLLALFAAEHLVFDPAWAVLSRDLFAEFTRFLEAHGHATWSDQTFTEKLLNHTLAAEHQLTKARVRAKQLSWPRWQKAPEPPAGKAVQVLGVRFRTANDDQEG</sequence>
<dbReference type="EMBL" id="NCXO01000058">
    <property type="protein sequence ID" value="OSC27600.1"/>
    <property type="molecule type" value="Genomic_DNA"/>
</dbReference>
<evidence type="ECO:0000256" key="3">
    <source>
        <dbReference type="ARBA" id="ARBA00022840"/>
    </source>
</evidence>
<protein>
    <recommendedName>
        <fullName evidence="4">SF3 helicase domain-containing protein</fullName>
    </recommendedName>
</protein>
<keyword evidence="6" id="KW-1185">Reference proteome</keyword>
<keyword evidence="3" id="KW-0067">ATP-binding</keyword>
<dbReference type="InterPro" id="IPR014818">
    <property type="entry name" value="Phage/plasmid_primase_P4_C"/>
</dbReference>
<evidence type="ECO:0000259" key="4">
    <source>
        <dbReference type="PROSITE" id="PS51206"/>
    </source>
</evidence>
<dbReference type="PANTHER" id="PTHR35372">
    <property type="entry name" value="ATP BINDING PROTEIN-RELATED"/>
    <property type="match status" value="1"/>
</dbReference>
<feature type="domain" description="SF3 helicase" evidence="4">
    <location>
        <begin position="194"/>
        <end position="353"/>
    </location>
</feature>
<evidence type="ECO:0000313" key="5">
    <source>
        <dbReference type="EMBL" id="OSC27600.1"/>
    </source>
</evidence>
<dbReference type="Pfam" id="PF08706">
    <property type="entry name" value="D5_N"/>
    <property type="match status" value="1"/>
</dbReference>
<dbReference type="SMART" id="SM00885">
    <property type="entry name" value="D5_N"/>
    <property type="match status" value="1"/>
</dbReference>
<evidence type="ECO:0000256" key="2">
    <source>
        <dbReference type="ARBA" id="ARBA00022801"/>
    </source>
</evidence>
<dbReference type="InterPro" id="IPR006500">
    <property type="entry name" value="Helicase_put_C_phage/plasmid"/>
</dbReference>
<dbReference type="PROSITE" id="PS51206">
    <property type="entry name" value="SF3_HELICASE_1"/>
    <property type="match status" value="1"/>
</dbReference>
<keyword evidence="1" id="KW-0547">Nucleotide-binding</keyword>
<dbReference type="InterPro" id="IPR051620">
    <property type="entry name" value="ORF904-like_C"/>
</dbReference>
<organism evidence="5 6">
    <name type="scientific">Mycolicibacillus koreensis</name>
    <dbReference type="NCBI Taxonomy" id="1069220"/>
    <lineage>
        <taxon>Bacteria</taxon>
        <taxon>Bacillati</taxon>
        <taxon>Actinomycetota</taxon>
        <taxon>Actinomycetes</taxon>
        <taxon>Mycobacteriales</taxon>
        <taxon>Mycobacteriaceae</taxon>
        <taxon>Mycolicibacillus</taxon>
    </lineage>
</organism>
<gene>
    <name evidence="5" type="ORF">B8W67_18055</name>
</gene>
<dbReference type="InterPro" id="IPR027417">
    <property type="entry name" value="P-loop_NTPase"/>
</dbReference>
<name>A0AA91PBA8_9MYCO</name>
<dbReference type="InterPro" id="IPR014015">
    <property type="entry name" value="Helicase_SF3_DNA-vir"/>
</dbReference>
<dbReference type="PANTHER" id="PTHR35372:SF2">
    <property type="entry name" value="SF3 HELICASE DOMAIN-CONTAINING PROTEIN"/>
    <property type="match status" value="1"/>
</dbReference>
<keyword evidence="2" id="KW-0378">Hydrolase</keyword>
<dbReference type="Proteomes" id="UP000193577">
    <property type="component" value="Unassembled WGS sequence"/>
</dbReference>
<comment type="caution">
    <text evidence="5">The sequence shown here is derived from an EMBL/GenBank/DDBJ whole genome shotgun (WGS) entry which is preliminary data.</text>
</comment>
<dbReference type="NCBIfam" id="TIGR01613">
    <property type="entry name" value="primase_Cterm"/>
    <property type="match status" value="1"/>
</dbReference>
<dbReference type="GO" id="GO:0016787">
    <property type="term" value="F:hydrolase activity"/>
    <property type="evidence" value="ECO:0007669"/>
    <property type="project" value="UniProtKB-KW"/>
</dbReference>
<evidence type="ECO:0000256" key="1">
    <source>
        <dbReference type="ARBA" id="ARBA00022741"/>
    </source>
</evidence>